<dbReference type="PANTHER" id="PTHR14677">
    <property type="entry name" value="ARSENITE INDUCUBLE RNA ASSOCIATED PROTEIN AIP-1-RELATED"/>
    <property type="match status" value="1"/>
</dbReference>
<evidence type="ECO:0000256" key="1">
    <source>
        <dbReference type="ARBA" id="ARBA00022723"/>
    </source>
</evidence>
<keyword evidence="8" id="KW-1185">Reference proteome</keyword>
<dbReference type="GO" id="GO:0008270">
    <property type="term" value="F:zinc ion binding"/>
    <property type="evidence" value="ECO:0007669"/>
    <property type="project" value="UniProtKB-KW"/>
</dbReference>
<evidence type="ECO:0000313" key="7">
    <source>
        <dbReference type="EMBL" id="CDJ69598.1"/>
    </source>
</evidence>
<dbReference type="Proteomes" id="UP000030754">
    <property type="component" value="Unassembled WGS sequence"/>
</dbReference>
<name>U6MZG8_9EIME</name>
<evidence type="ECO:0000256" key="4">
    <source>
        <dbReference type="PROSITE-ProRule" id="PRU00449"/>
    </source>
</evidence>
<proteinExistence type="predicted"/>
<feature type="region of interest" description="Disordered" evidence="5">
    <location>
        <begin position="81"/>
        <end position="111"/>
    </location>
</feature>
<evidence type="ECO:0000313" key="8">
    <source>
        <dbReference type="Proteomes" id="UP000030754"/>
    </source>
</evidence>
<dbReference type="Pfam" id="PF01428">
    <property type="entry name" value="zf-AN1"/>
    <property type="match status" value="1"/>
</dbReference>
<dbReference type="PROSITE" id="PS51039">
    <property type="entry name" value="ZF_AN1"/>
    <property type="match status" value="1"/>
</dbReference>
<evidence type="ECO:0000256" key="5">
    <source>
        <dbReference type="SAM" id="MobiDB-lite"/>
    </source>
</evidence>
<dbReference type="EMBL" id="HG725758">
    <property type="protein sequence ID" value="CDJ69598.1"/>
    <property type="molecule type" value="Genomic_DNA"/>
</dbReference>
<feature type="domain" description="AN1-type" evidence="6">
    <location>
        <begin position="28"/>
        <end position="78"/>
    </location>
</feature>
<dbReference type="OrthoDB" id="431929at2759"/>
<dbReference type="RefSeq" id="XP_013438064.1">
    <property type="nucleotide sequence ID" value="XM_013582610.1"/>
</dbReference>
<evidence type="ECO:0000256" key="3">
    <source>
        <dbReference type="ARBA" id="ARBA00022833"/>
    </source>
</evidence>
<accession>U6MZG8</accession>
<dbReference type="InterPro" id="IPR035896">
    <property type="entry name" value="AN1-like_Znf"/>
</dbReference>
<organism evidence="7 8">
    <name type="scientific">Eimeria necatrix</name>
    <dbReference type="NCBI Taxonomy" id="51315"/>
    <lineage>
        <taxon>Eukaryota</taxon>
        <taxon>Sar</taxon>
        <taxon>Alveolata</taxon>
        <taxon>Apicomplexa</taxon>
        <taxon>Conoidasida</taxon>
        <taxon>Coccidia</taxon>
        <taxon>Eucoccidiorida</taxon>
        <taxon>Eimeriorina</taxon>
        <taxon>Eimeriidae</taxon>
        <taxon>Eimeria</taxon>
    </lineage>
</organism>
<evidence type="ECO:0000256" key="2">
    <source>
        <dbReference type="ARBA" id="ARBA00022771"/>
    </source>
</evidence>
<dbReference type="InterPro" id="IPR000058">
    <property type="entry name" value="Znf_AN1"/>
</dbReference>
<dbReference type="AlphaFoldDB" id="U6MZG8"/>
<protein>
    <submittedName>
        <fullName evidence="7">AN1-like Zinc finger-containing protein, putative</fullName>
    </submittedName>
</protein>
<dbReference type="GeneID" id="25477811"/>
<reference evidence="7" key="1">
    <citation type="submission" date="2013-10" db="EMBL/GenBank/DDBJ databases">
        <title>Genomic analysis of the causative agents of coccidiosis in chickens.</title>
        <authorList>
            <person name="Reid A.J."/>
            <person name="Blake D."/>
            <person name="Billington K."/>
            <person name="Browne H."/>
            <person name="Dunn M."/>
            <person name="Hung S."/>
            <person name="Kawahara F."/>
            <person name="Miranda-Saavedra D."/>
            <person name="Mourier T."/>
            <person name="Nagra H."/>
            <person name="Otto T.D."/>
            <person name="Rawlings N."/>
            <person name="Sanchez A."/>
            <person name="Sanders M."/>
            <person name="Subramaniam C."/>
            <person name="Tay Y."/>
            <person name="Dear P."/>
            <person name="Doerig C."/>
            <person name="Gruber A."/>
            <person name="Parkinson J."/>
            <person name="Shirley M."/>
            <person name="Wan K.L."/>
            <person name="Berriman M."/>
            <person name="Tomley F."/>
            <person name="Pain A."/>
        </authorList>
    </citation>
    <scope>NUCLEOTIDE SEQUENCE [LARGE SCALE GENOMIC DNA]</scope>
    <source>
        <strain evidence="7">Houghton</strain>
    </source>
</reference>
<reference evidence="7" key="2">
    <citation type="submission" date="2013-10" db="EMBL/GenBank/DDBJ databases">
        <authorList>
            <person name="Aslett M."/>
        </authorList>
    </citation>
    <scope>NUCLEOTIDE SEQUENCE [LARGE SCALE GENOMIC DNA]</scope>
    <source>
        <strain evidence="7">Houghton</strain>
    </source>
</reference>
<evidence type="ECO:0000259" key="6">
    <source>
        <dbReference type="PROSITE" id="PS51039"/>
    </source>
</evidence>
<keyword evidence="1" id="KW-0479">Metal-binding</keyword>
<dbReference type="SUPFAM" id="SSF118310">
    <property type="entry name" value="AN1-like Zinc finger"/>
    <property type="match status" value="1"/>
</dbReference>
<dbReference type="GO" id="GO:0005737">
    <property type="term" value="C:cytoplasm"/>
    <property type="evidence" value="ECO:0007669"/>
    <property type="project" value="TreeGrafter"/>
</dbReference>
<sequence length="185" mass="20654">MDLETEEAAAVRHRPQCRPELRAQREKIQKGRQCPVKGCKERLTAISSIHCPHCQVDVCIKHRLKEDHNCEVLKATRKERKRSSLFRQMSSSAAKGVKSKWHSDPSSTGKAEQHVLDHVTDSTVNGVSLVCPITNHFRPAGGPLAPPEAASLERHNFPALSIWRSTVSQASYARCPRQKRLAAHG</sequence>
<keyword evidence="3" id="KW-0862">Zinc</keyword>
<dbReference type="PANTHER" id="PTHR14677:SF20">
    <property type="entry name" value="ZINC FINGER AN1-TYPE CONTAINING 2A-RELATED"/>
    <property type="match status" value="1"/>
</dbReference>
<dbReference type="Gene3D" id="4.10.1110.10">
    <property type="entry name" value="AN1-like Zinc finger"/>
    <property type="match status" value="1"/>
</dbReference>
<dbReference type="SMART" id="SM00154">
    <property type="entry name" value="ZnF_AN1"/>
    <property type="match status" value="1"/>
</dbReference>
<keyword evidence="2 4" id="KW-0863">Zinc-finger</keyword>
<dbReference type="VEuPathDB" id="ToxoDB:ENH_00076810"/>
<gene>
    <name evidence="7" type="ORF">ENH_00076810</name>
</gene>